<dbReference type="GO" id="GO:0032040">
    <property type="term" value="C:small-subunit processome"/>
    <property type="evidence" value="ECO:0007669"/>
    <property type="project" value="InterPro"/>
</dbReference>
<gene>
    <name evidence="8" type="ORF">BDY21DRAFT_290670</name>
</gene>
<sequence length="938" mass="101452">MATKIALKPTFEPLKTIQPIYSGGGVALSQDGRVLATCLDEDAVLTDIRTGEELARIEGDGETITSLSLAPSTSHLIICSRSLSMRIYALKPSPDGPFATQLLRTLKPHAAPVVTTAVDRTSTLLATGGADGIVKVWDIRGGYITHTFHGHSGVVSALRFFEVEPSAADAEKSAKRKRKQKLRLNGIHDGDTEDELTLGFRLASGGEDGKVRIWNLHRRSSLAVLDSHVSVVRCIDYSPQENALVSGSRDKTIMVWDVRTWKIRNTIPVLEGIEACGFLRNGALIFTGGENARVRLWVTNTGNELTQEQETGTETETILDIIYHQNLPYLLSIHGDQTLVFHTLSTLSELPLDIKCPPLPIMRRISGTHDEVIDLAYIGPAYSYLALATNLEDIRIISLSSGPPLVEDEIGGEYFGADVSILRGHEDIIICMDVDWSGHWLATGAKDNTARLWKLDPETNDFSCFGTFTGHAESIGAISLPHSVPQESSHAYKEPLQHPPSYMITGSQDKTVKRWDMSSVAKGVLSQSSNTKPRAVYTRKAHDKDINAIDTNHNSTLFASASQDRTVKIWSIETGETIGVLRGHKRGVWTVAFGPKEATTVVGAPTSSRGLLLTGSGDKTVKIWSLADYSCLLTFEGHTNSVLKVIWLPPPRGPSTDDESVMQQNRNFGPPLVASAGGDGLVKIWDLSSGESACTLDNHTDRVWALAARPLHQRSSPSSTSSASVPSHALVSGGGDGVLTFWADTTAATAAAAATTATQRVEADQRLQNLARGGHFRDAVGLALQLDQPGRLLALLTAVADEAEPGSVSGRADVDDALADLADAQLWRLLLRVRDWNANARTAPVAQRVLGVLVRRYPASRWERLKGVRKGADGLDGGTGRGRGVAARASLADVLDAMRAYTERHYRRMDELVEESYLLEFTLGEMDEVFGGGAGGLV</sequence>
<evidence type="ECO:0000256" key="5">
    <source>
        <dbReference type="ARBA" id="ARBA00037338"/>
    </source>
</evidence>
<dbReference type="AlphaFoldDB" id="A0A6A6NSW0"/>
<feature type="repeat" description="WD" evidence="6">
    <location>
        <begin position="106"/>
        <end position="147"/>
    </location>
</feature>
<protein>
    <submittedName>
        <fullName evidence="8">Small nucleolar ribonucleoprotein complex subunit</fullName>
    </submittedName>
</protein>
<dbReference type="PRINTS" id="PR00320">
    <property type="entry name" value="GPROTEINBRPT"/>
</dbReference>
<reference evidence="8" key="1">
    <citation type="journal article" date="2020" name="Stud. Mycol.">
        <title>101 Dothideomycetes genomes: a test case for predicting lifestyles and emergence of pathogens.</title>
        <authorList>
            <person name="Haridas S."/>
            <person name="Albert R."/>
            <person name="Binder M."/>
            <person name="Bloem J."/>
            <person name="Labutti K."/>
            <person name="Salamov A."/>
            <person name="Andreopoulos B."/>
            <person name="Baker S."/>
            <person name="Barry K."/>
            <person name="Bills G."/>
            <person name="Bluhm B."/>
            <person name="Cannon C."/>
            <person name="Castanera R."/>
            <person name="Culley D."/>
            <person name="Daum C."/>
            <person name="Ezra D."/>
            <person name="Gonzalez J."/>
            <person name="Henrissat B."/>
            <person name="Kuo A."/>
            <person name="Liang C."/>
            <person name="Lipzen A."/>
            <person name="Lutzoni F."/>
            <person name="Magnuson J."/>
            <person name="Mondo S."/>
            <person name="Nolan M."/>
            <person name="Ohm R."/>
            <person name="Pangilinan J."/>
            <person name="Park H.-J."/>
            <person name="Ramirez L."/>
            <person name="Alfaro M."/>
            <person name="Sun H."/>
            <person name="Tritt A."/>
            <person name="Yoshinaga Y."/>
            <person name="Zwiers L.-H."/>
            <person name="Turgeon B."/>
            <person name="Goodwin S."/>
            <person name="Spatafora J."/>
            <person name="Crous P."/>
            <person name="Grigoriev I."/>
        </authorList>
    </citation>
    <scope>NUCLEOTIDE SEQUENCE</scope>
    <source>
        <strain evidence="8">ATCC 16933</strain>
    </source>
</reference>
<dbReference type="SUPFAM" id="SSF50978">
    <property type="entry name" value="WD40 repeat-like"/>
    <property type="match status" value="2"/>
</dbReference>
<dbReference type="Proteomes" id="UP000799766">
    <property type="component" value="Unassembled WGS sequence"/>
</dbReference>
<dbReference type="InterPro" id="IPR036322">
    <property type="entry name" value="WD40_repeat_dom_sf"/>
</dbReference>
<dbReference type="Gene3D" id="2.130.10.10">
    <property type="entry name" value="YVTN repeat-like/Quinoprotein amine dehydrogenase"/>
    <property type="match status" value="5"/>
</dbReference>
<feature type="repeat" description="WD" evidence="6">
    <location>
        <begin position="225"/>
        <end position="266"/>
    </location>
</feature>
<dbReference type="GO" id="GO:0034511">
    <property type="term" value="F:U3 snoRNA binding"/>
    <property type="evidence" value="ECO:0007669"/>
    <property type="project" value="TreeGrafter"/>
</dbReference>
<feature type="repeat" description="WD" evidence="6">
    <location>
        <begin position="581"/>
        <end position="634"/>
    </location>
</feature>
<organism evidence="8 9">
    <name type="scientific">Lineolata rhizophorae</name>
    <dbReference type="NCBI Taxonomy" id="578093"/>
    <lineage>
        <taxon>Eukaryota</taxon>
        <taxon>Fungi</taxon>
        <taxon>Dikarya</taxon>
        <taxon>Ascomycota</taxon>
        <taxon>Pezizomycotina</taxon>
        <taxon>Dothideomycetes</taxon>
        <taxon>Dothideomycetes incertae sedis</taxon>
        <taxon>Lineolatales</taxon>
        <taxon>Lineolataceae</taxon>
        <taxon>Lineolata</taxon>
    </lineage>
</organism>
<dbReference type="InterPro" id="IPR019775">
    <property type="entry name" value="WD40_repeat_CS"/>
</dbReference>
<feature type="repeat" description="WD" evidence="6">
    <location>
        <begin position="202"/>
        <end position="224"/>
    </location>
</feature>
<dbReference type="GO" id="GO:0000480">
    <property type="term" value="P:endonucleolytic cleavage in 5'-ETS of tricistronic rRNA transcript (SSU-rRNA, 5.8S rRNA, LSU-rRNA)"/>
    <property type="evidence" value="ECO:0007669"/>
    <property type="project" value="TreeGrafter"/>
</dbReference>
<feature type="domain" description="U3 small nucleolar RNA-associated protein 13 C-terminal" evidence="7">
    <location>
        <begin position="764"/>
        <end position="926"/>
    </location>
</feature>
<dbReference type="Pfam" id="PF08625">
    <property type="entry name" value="Utp13"/>
    <property type="match status" value="1"/>
</dbReference>
<dbReference type="PROSITE" id="PS50294">
    <property type="entry name" value="WD_REPEATS_REGION"/>
    <property type="match status" value="4"/>
</dbReference>
<evidence type="ECO:0000256" key="2">
    <source>
        <dbReference type="ARBA" id="ARBA00022574"/>
    </source>
</evidence>
<evidence type="ECO:0000256" key="6">
    <source>
        <dbReference type="PROSITE-ProRule" id="PRU00221"/>
    </source>
</evidence>
<name>A0A6A6NSW0_9PEZI</name>
<evidence type="ECO:0000256" key="1">
    <source>
        <dbReference type="ARBA" id="ARBA00004604"/>
    </source>
</evidence>
<dbReference type="InterPro" id="IPR020472">
    <property type="entry name" value="WD40_PAC1"/>
</dbReference>
<evidence type="ECO:0000256" key="4">
    <source>
        <dbReference type="ARBA" id="ARBA00023242"/>
    </source>
</evidence>
<accession>A0A6A6NSW0</accession>
<comment type="subcellular location">
    <subcellularLocation>
        <location evidence="1">Nucleus</location>
        <location evidence="1">Nucleolus</location>
    </subcellularLocation>
</comment>
<dbReference type="CDD" id="cd00200">
    <property type="entry name" value="WD40"/>
    <property type="match status" value="2"/>
</dbReference>
<feature type="repeat" description="WD" evidence="6">
    <location>
        <begin position="501"/>
        <end position="519"/>
    </location>
</feature>
<dbReference type="GO" id="GO:0030686">
    <property type="term" value="C:90S preribosome"/>
    <property type="evidence" value="ECO:0007669"/>
    <property type="project" value="TreeGrafter"/>
</dbReference>
<evidence type="ECO:0000256" key="3">
    <source>
        <dbReference type="ARBA" id="ARBA00022737"/>
    </source>
</evidence>
<evidence type="ECO:0000259" key="7">
    <source>
        <dbReference type="Pfam" id="PF08625"/>
    </source>
</evidence>
<dbReference type="EMBL" id="MU001689">
    <property type="protein sequence ID" value="KAF2454890.1"/>
    <property type="molecule type" value="Genomic_DNA"/>
</dbReference>
<feature type="repeat" description="WD" evidence="6">
    <location>
        <begin position="672"/>
        <end position="695"/>
    </location>
</feature>
<dbReference type="SMART" id="SM00320">
    <property type="entry name" value="WD40"/>
    <property type="match status" value="13"/>
</dbReference>
<keyword evidence="3" id="KW-0677">Repeat</keyword>
<comment type="function">
    <text evidence="5">Component of the ASTRA complex involved in chromatin remodeling.</text>
</comment>
<dbReference type="PROSITE" id="PS00678">
    <property type="entry name" value="WD_REPEATS_1"/>
    <property type="match status" value="4"/>
</dbReference>
<dbReference type="PROSITE" id="PS50082">
    <property type="entry name" value="WD_REPEATS_2"/>
    <property type="match status" value="8"/>
</dbReference>
<keyword evidence="8" id="KW-0687">Ribonucleoprotein</keyword>
<dbReference type="InterPro" id="IPR015943">
    <property type="entry name" value="WD40/YVTN_repeat-like_dom_sf"/>
</dbReference>
<dbReference type="PANTHER" id="PTHR19854">
    <property type="entry name" value="TRANSDUCIN BETA-LIKE 3"/>
    <property type="match status" value="1"/>
</dbReference>
<keyword evidence="2 6" id="KW-0853">WD repeat</keyword>
<dbReference type="GO" id="GO:0000472">
    <property type="term" value="P:endonucleolytic cleavage to generate mature 5'-end of SSU-rRNA from (SSU-rRNA, 5.8S rRNA, LSU-rRNA)"/>
    <property type="evidence" value="ECO:0007669"/>
    <property type="project" value="TreeGrafter"/>
</dbReference>
<feature type="repeat" description="WD" evidence="6">
    <location>
        <begin position="539"/>
        <end position="580"/>
    </location>
</feature>
<keyword evidence="4" id="KW-0539">Nucleus</keyword>
<dbReference type="OrthoDB" id="5414888at2759"/>
<dbReference type="InterPro" id="IPR013934">
    <property type="entry name" value="Utp13_C"/>
</dbReference>
<feature type="repeat" description="WD" evidence="6">
    <location>
        <begin position="422"/>
        <end position="456"/>
    </location>
</feature>
<proteinExistence type="predicted"/>
<dbReference type="FunFam" id="2.130.10.10:FF:001009">
    <property type="entry name" value="Small nucleolar ribonucleoprotein complex subunit, putative"/>
    <property type="match status" value="1"/>
</dbReference>
<evidence type="ECO:0000313" key="9">
    <source>
        <dbReference type="Proteomes" id="UP000799766"/>
    </source>
</evidence>
<dbReference type="Pfam" id="PF00400">
    <property type="entry name" value="WD40"/>
    <property type="match status" value="8"/>
</dbReference>
<dbReference type="InterPro" id="IPR001680">
    <property type="entry name" value="WD40_rpt"/>
</dbReference>
<dbReference type="PANTHER" id="PTHR19854:SF15">
    <property type="entry name" value="TRANSDUCIN BETA-LIKE PROTEIN 3"/>
    <property type="match status" value="1"/>
</dbReference>
<evidence type="ECO:0000313" key="8">
    <source>
        <dbReference type="EMBL" id="KAF2454890.1"/>
    </source>
</evidence>
<keyword evidence="9" id="KW-1185">Reference proteome</keyword>